<dbReference type="Proteomes" id="UP000293360">
    <property type="component" value="Unassembled WGS sequence"/>
</dbReference>
<dbReference type="STRING" id="155417.A0A4Q4T7T0"/>
<evidence type="ECO:0000256" key="1">
    <source>
        <dbReference type="SAM" id="SignalP"/>
    </source>
</evidence>
<proteinExistence type="predicted"/>
<keyword evidence="1" id="KW-0732">Signal</keyword>
<feature type="chain" id="PRO_5020456168" evidence="1">
    <location>
        <begin position="19"/>
        <end position="210"/>
    </location>
</feature>
<evidence type="ECO:0000313" key="2">
    <source>
        <dbReference type="EMBL" id="RYP02428.1"/>
    </source>
</evidence>
<keyword evidence="3" id="KW-1185">Reference proteome</keyword>
<organism evidence="2 3">
    <name type="scientific">Monosporascus ibericus</name>
    <dbReference type="NCBI Taxonomy" id="155417"/>
    <lineage>
        <taxon>Eukaryota</taxon>
        <taxon>Fungi</taxon>
        <taxon>Dikarya</taxon>
        <taxon>Ascomycota</taxon>
        <taxon>Pezizomycotina</taxon>
        <taxon>Sordariomycetes</taxon>
        <taxon>Xylariomycetidae</taxon>
        <taxon>Xylariales</taxon>
        <taxon>Xylariales incertae sedis</taxon>
        <taxon>Monosporascus</taxon>
    </lineage>
</organism>
<sequence length="210" mass="23152">MALKFTLAAAALASTAIASNTTGPFTLHITGRTDKSIDGYAGACHSGAAMEGLCYVEGPVDESSNYNQFYFDYGSYSPDTGEVYQPGWLSWLLHYTDPSGEPATQPSPLEFYPSWGSNVAVGQFSPSESWTSIGFVEDTMKLYMPGGYDDSSFNETYPNPVQTQGNLMNWHLCYQFTGGYYYRSISWVFTNPPQNPSCEPVDLTLELVTY</sequence>
<reference evidence="2 3" key="1">
    <citation type="submission" date="2018-06" db="EMBL/GenBank/DDBJ databases">
        <title>Complete Genomes of Monosporascus.</title>
        <authorList>
            <person name="Robinson A.J."/>
            <person name="Natvig D.O."/>
        </authorList>
    </citation>
    <scope>NUCLEOTIDE SEQUENCE [LARGE SCALE GENOMIC DNA]</scope>
    <source>
        <strain evidence="2 3">CBS 110550</strain>
    </source>
</reference>
<accession>A0A4Q4T7T0</accession>
<dbReference type="EMBL" id="QJNU01000316">
    <property type="protein sequence ID" value="RYP02428.1"/>
    <property type="molecule type" value="Genomic_DNA"/>
</dbReference>
<dbReference type="AlphaFoldDB" id="A0A4Q4T7T0"/>
<protein>
    <submittedName>
        <fullName evidence="2">Uncharacterized protein</fullName>
    </submittedName>
</protein>
<comment type="caution">
    <text evidence="2">The sequence shown here is derived from an EMBL/GenBank/DDBJ whole genome shotgun (WGS) entry which is preliminary data.</text>
</comment>
<gene>
    <name evidence="2" type="ORF">DL764_005807</name>
</gene>
<name>A0A4Q4T7T0_9PEZI</name>
<dbReference type="OrthoDB" id="3515453at2759"/>
<feature type="signal peptide" evidence="1">
    <location>
        <begin position="1"/>
        <end position="18"/>
    </location>
</feature>
<evidence type="ECO:0000313" key="3">
    <source>
        <dbReference type="Proteomes" id="UP000293360"/>
    </source>
</evidence>